<feature type="compositionally biased region" description="Basic and acidic residues" evidence="1">
    <location>
        <begin position="208"/>
        <end position="231"/>
    </location>
</feature>
<dbReference type="RefSeq" id="WP_095177179.1">
    <property type="nucleotide sequence ID" value="NZ_CP173238.1"/>
</dbReference>
<dbReference type="AlphaFoldDB" id="A0A239Z059"/>
<evidence type="ECO:0000256" key="1">
    <source>
        <dbReference type="SAM" id="MobiDB-lite"/>
    </source>
</evidence>
<dbReference type="Pfam" id="PF25538">
    <property type="entry name" value="DUF7922"/>
    <property type="match status" value="1"/>
</dbReference>
<dbReference type="Proteomes" id="UP000250223">
    <property type="component" value="Unassembled WGS sequence"/>
</dbReference>
<organism evidence="3 4">
    <name type="scientific">Clostridium cochlearium</name>
    <dbReference type="NCBI Taxonomy" id="1494"/>
    <lineage>
        <taxon>Bacteria</taxon>
        <taxon>Bacillati</taxon>
        <taxon>Bacillota</taxon>
        <taxon>Clostridia</taxon>
        <taxon>Eubacteriales</taxon>
        <taxon>Clostridiaceae</taxon>
        <taxon>Clostridium</taxon>
    </lineage>
</organism>
<name>A0A239Z059_CLOCO</name>
<gene>
    <name evidence="3" type="ORF">NCTC13028_00958</name>
</gene>
<dbReference type="EMBL" id="UAWC01000005">
    <property type="protein sequence ID" value="SQB34068.1"/>
    <property type="molecule type" value="Genomic_DNA"/>
</dbReference>
<accession>A0A239Z059</accession>
<feature type="domain" description="DUF7922" evidence="2">
    <location>
        <begin position="10"/>
        <end position="112"/>
    </location>
</feature>
<dbReference type="GeneID" id="70576074"/>
<sequence>MAQKKNYSRYFIILQEDEKGYALASDKLPTGYVKLELKNDKCKVSYYVQNLKKEDAPYYMVLVLGKKGTNKLIRIGELNIDDYGRADVSYEYGSNNIANTQLSIDNISGAVVAKILDKNIIPVLSGFLTTDNLKWREFELLEARVNKGETKPEEKKEIKQINEPEKEINVFDKYEKQIEDTKEKNIKKQNTKNKSQEKETEIFEEVEKENTKVEDNKKEIKTGDEPRKDYSQEVIEKTCENAKEESKELDNEGNKIFVADTRSNCDEYPIGETGTFFRGIAEGFRDISDTIVDIKRCKWYRVPVNSIMDMYYIGDYNKYTTFYYPMINYYRYIEPYNHFIVGYKFNNEGKMKYLIYGIPGTKKLKHQPFRGKTGFVTWVPSKSKENEVNGYWLMFYDFKNSTILIPSKK</sequence>
<keyword evidence="3" id="KW-0812">Transmembrane</keyword>
<evidence type="ECO:0000313" key="4">
    <source>
        <dbReference type="Proteomes" id="UP000250223"/>
    </source>
</evidence>
<evidence type="ECO:0000259" key="2">
    <source>
        <dbReference type="Pfam" id="PF25538"/>
    </source>
</evidence>
<reference evidence="3 4" key="1">
    <citation type="submission" date="2018-06" db="EMBL/GenBank/DDBJ databases">
        <authorList>
            <consortium name="Pathogen Informatics"/>
            <person name="Doyle S."/>
        </authorList>
    </citation>
    <scope>NUCLEOTIDE SEQUENCE [LARGE SCALE GENOMIC DNA]</scope>
    <source>
        <strain evidence="3 4">NCTC13028</strain>
    </source>
</reference>
<proteinExistence type="predicted"/>
<evidence type="ECO:0000313" key="3">
    <source>
        <dbReference type="EMBL" id="SQB34068.1"/>
    </source>
</evidence>
<protein>
    <submittedName>
        <fullName evidence="3">Putative transmembrane protein</fullName>
    </submittedName>
</protein>
<feature type="region of interest" description="Disordered" evidence="1">
    <location>
        <begin position="185"/>
        <end position="231"/>
    </location>
</feature>
<dbReference type="InterPro" id="IPR057682">
    <property type="entry name" value="DUF7922"/>
</dbReference>
<keyword evidence="3" id="KW-0472">Membrane</keyword>